<organism evidence="1 2">
    <name type="scientific">Bauhinia variegata</name>
    <name type="common">Purple orchid tree</name>
    <name type="synonym">Phanera variegata</name>
    <dbReference type="NCBI Taxonomy" id="167791"/>
    <lineage>
        <taxon>Eukaryota</taxon>
        <taxon>Viridiplantae</taxon>
        <taxon>Streptophyta</taxon>
        <taxon>Embryophyta</taxon>
        <taxon>Tracheophyta</taxon>
        <taxon>Spermatophyta</taxon>
        <taxon>Magnoliopsida</taxon>
        <taxon>eudicotyledons</taxon>
        <taxon>Gunneridae</taxon>
        <taxon>Pentapetalae</taxon>
        <taxon>rosids</taxon>
        <taxon>fabids</taxon>
        <taxon>Fabales</taxon>
        <taxon>Fabaceae</taxon>
        <taxon>Cercidoideae</taxon>
        <taxon>Cercideae</taxon>
        <taxon>Bauhiniinae</taxon>
        <taxon>Bauhinia</taxon>
    </lineage>
</organism>
<dbReference type="EMBL" id="CM039427">
    <property type="protein sequence ID" value="KAI4354086.1"/>
    <property type="molecule type" value="Genomic_DNA"/>
</dbReference>
<proteinExistence type="predicted"/>
<dbReference type="Proteomes" id="UP000828941">
    <property type="component" value="Chromosome 2"/>
</dbReference>
<sequence length="453" mass="51182">MESESVAKAAHCLLLPFPCQGHVNPMLQLLKRLEHEGVRVTLVLHRFFSKKFHKIPTSIATEYISDGFDNGGFEEAESYKIYFQRSRQVGTQTLGELIEKLYRSGNSVDCIVYDSHLSWVLDVAKRFGILGASFLTQNLAVDSIYYHVKKGKLQIPLLEQSVLLPGLPLLAPKDVPSFLCDNESYPAMLDYILDQFSNIEDADWVLCNSFYELETDVAEWFTKILPKLRTIGPTIPSMFLDKRLEDDDYGCALLKSEECIKWLDERKKGSVCYISFGSMATLNEEQMGEIACALRDSDCCFLWVVRTTEECKLPKDFVKKSEKGLIVTWCPQLQVLAHEAVGCFVTHCGWNSTIEALSLGVPMVAMPQWTDQTTNAKYITDVLKMGLRAPADEKGIVRRESLKNCIKEMMETENGKEMKKNALNWKTLATKAVDEGGSSDRNITEFVSTLLDI</sequence>
<gene>
    <name evidence="1" type="ORF">L6164_002986</name>
</gene>
<protein>
    <submittedName>
        <fullName evidence="1">Uncharacterized protein</fullName>
    </submittedName>
</protein>
<accession>A0ACB9PZX7</accession>
<comment type="caution">
    <text evidence="1">The sequence shown here is derived from an EMBL/GenBank/DDBJ whole genome shotgun (WGS) entry which is preliminary data.</text>
</comment>
<reference evidence="1 2" key="1">
    <citation type="journal article" date="2022" name="DNA Res.">
        <title>Chromosomal-level genome assembly of the orchid tree Bauhinia variegata (Leguminosae; Cercidoideae) supports the allotetraploid origin hypothesis of Bauhinia.</title>
        <authorList>
            <person name="Zhong Y."/>
            <person name="Chen Y."/>
            <person name="Zheng D."/>
            <person name="Pang J."/>
            <person name="Liu Y."/>
            <person name="Luo S."/>
            <person name="Meng S."/>
            <person name="Qian L."/>
            <person name="Wei D."/>
            <person name="Dai S."/>
            <person name="Zhou R."/>
        </authorList>
    </citation>
    <scope>NUCLEOTIDE SEQUENCE [LARGE SCALE GENOMIC DNA]</scope>
    <source>
        <strain evidence="1">BV-YZ2020</strain>
    </source>
</reference>
<evidence type="ECO:0000313" key="1">
    <source>
        <dbReference type="EMBL" id="KAI4354086.1"/>
    </source>
</evidence>
<name>A0ACB9PZX7_BAUVA</name>
<keyword evidence="2" id="KW-1185">Reference proteome</keyword>
<evidence type="ECO:0000313" key="2">
    <source>
        <dbReference type="Proteomes" id="UP000828941"/>
    </source>
</evidence>